<reference evidence="9 10" key="1">
    <citation type="journal article" date="2011" name="J. Bacteriol.">
        <title>Complete genome sequence and updated annotation of Desulfovibrio alaskensis G20.</title>
        <authorList>
            <person name="Hauser L.J."/>
            <person name="Land M.L."/>
            <person name="Brown S.D."/>
            <person name="Larimer F."/>
            <person name="Keller K.L."/>
            <person name="Rapp-Giles B.J."/>
            <person name="Price M.N."/>
            <person name="Lin M."/>
            <person name="Bruce D.C."/>
            <person name="Detter J.C."/>
            <person name="Tapia R."/>
            <person name="Han C.S."/>
            <person name="Goodwin L.A."/>
            <person name="Cheng J.F."/>
            <person name="Pitluck S."/>
            <person name="Copeland A."/>
            <person name="Lucas S."/>
            <person name="Nolan M."/>
            <person name="Lapidus A.L."/>
            <person name="Palumbo A.V."/>
            <person name="Wall J.D."/>
        </authorList>
    </citation>
    <scope>NUCLEOTIDE SEQUENCE [LARGE SCALE GENOMIC DNA]</scope>
    <source>
        <strain evidence="10">ATCC BAA 1058 / DSM 17464 / G20</strain>
    </source>
</reference>
<keyword evidence="7" id="KW-0464">Manganese</keyword>
<keyword evidence="5" id="KW-0479">Metal-binding</keyword>
<comment type="similarity">
    <text evidence="3">Belongs to the peptidase M24B family.</text>
</comment>
<evidence type="ECO:0000259" key="8">
    <source>
        <dbReference type="SMART" id="SM01011"/>
    </source>
</evidence>
<protein>
    <recommendedName>
        <fullName evidence="4">Xaa-Pro aminopeptidase</fullName>
        <ecNumber evidence="4">3.4.11.9</ecNumber>
    </recommendedName>
</protein>
<dbReference type="Pfam" id="PF05195">
    <property type="entry name" value="AMP_N"/>
    <property type="match status" value="1"/>
</dbReference>
<feature type="domain" description="Aminopeptidase P N-terminal" evidence="8">
    <location>
        <begin position="7"/>
        <end position="142"/>
    </location>
</feature>
<proteinExistence type="inferred from homology"/>
<dbReference type="InterPro" id="IPR007865">
    <property type="entry name" value="Aminopep_P_N"/>
</dbReference>
<dbReference type="KEGG" id="dde:Dde_0811"/>
<dbReference type="STRING" id="207559.Dde_0811"/>
<gene>
    <name evidence="9" type="ordered locus">Dde_0811</name>
</gene>
<dbReference type="InterPro" id="IPR052433">
    <property type="entry name" value="X-Pro_dipept-like"/>
</dbReference>
<evidence type="ECO:0000256" key="3">
    <source>
        <dbReference type="ARBA" id="ARBA00008766"/>
    </source>
</evidence>
<dbReference type="GO" id="GO:0030145">
    <property type="term" value="F:manganese ion binding"/>
    <property type="evidence" value="ECO:0007669"/>
    <property type="project" value="InterPro"/>
</dbReference>
<dbReference type="GO" id="GO:0070006">
    <property type="term" value="F:metalloaminopeptidase activity"/>
    <property type="evidence" value="ECO:0007669"/>
    <property type="project" value="InterPro"/>
</dbReference>
<organism evidence="9 10">
    <name type="scientific">Oleidesulfovibrio alaskensis (strain ATCC BAA-1058 / DSM 17464 / G20)</name>
    <name type="common">Desulfovibrio alaskensis</name>
    <dbReference type="NCBI Taxonomy" id="207559"/>
    <lineage>
        <taxon>Bacteria</taxon>
        <taxon>Pseudomonadati</taxon>
        <taxon>Thermodesulfobacteriota</taxon>
        <taxon>Desulfovibrionia</taxon>
        <taxon>Desulfovibrionales</taxon>
        <taxon>Desulfovibrionaceae</taxon>
        <taxon>Oleidesulfovibrio</taxon>
    </lineage>
</organism>
<dbReference type="EC" id="3.4.11.9" evidence="4"/>
<keyword evidence="6" id="KW-0378">Hydrolase</keyword>
<evidence type="ECO:0000256" key="4">
    <source>
        <dbReference type="ARBA" id="ARBA00012574"/>
    </source>
</evidence>
<accession>Q314N4</accession>
<sequence>MHYRTLFDTGTYVQRRSALLSDLSARTGGIVLLPGHTESPVNYPDNCYPFRQDSTFLYFFGHDVPDMAGTLDLDSGEVMLWGTDATMDDIIWTGPVPAMAERAERCGAAWGGDATALMAYVGGAASSGRTIHYLPPYRAETRELLTRLTGIAGSDLPRRVSQPLTGAVVTLRSVKTAEEVAEIESALAISHEMYMTAMRTVRPGMTERALCGTLQGIAASAGSGMHSFRTILTVRGETLHNHGHACTMQDGDLLLIDSGAESLRRYASDITRTLPVSGRFGGRQKAIYETVLNAQLAGIARATAGRRFLDAHLAAAQVMVEGLKEAGIMKGNTQDAVAEGAHALFFPHGLGHMMGLDVHDMEHLGEDNAGYAGEVERSRQFGLRGLRLARTLHEGFVLTVEPGVYFIPDLIARWTGERRCADFICYDRLHEWSGFGGIRIEDDVLVTAGGPQVLGRPIPKTVREIEEAMRG</sequence>
<evidence type="ECO:0000256" key="6">
    <source>
        <dbReference type="ARBA" id="ARBA00022801"/>
    </source>
</evidence>
<evidence type="ECO:0000256" key="5">
    <source>
        <dbReference type="ARBA" id="ARBA00022723"/>
    </source>
</evidence>
<dbReference type="eggNOG" id="COG0006">
    <property type="taxonomic scope" value="Bacteria"/>
</dbReference>
<dbReference type="PANTHER" id="PTHR43226">
    <property type="entry name" value="XAA-PRO AMINOPEPTIDASE 3"/>
    <property type="match status" value="1"/>
</dbReference>
<dbReference type="Gene3D" id="3.90.230.10">
    <property type="entry name" value="Creatinase/methionine aminopeptidase superfamily"/>
    <property type="match status" value="1"/>
</dbReference>
<dbReference type="SUPFAM" id="SSF55920">
    <property type="entry name" value="Creatinase/aminopeptidase"/>
    <property type="match status" value="1"/>
</dbReference>
<dbReference type="Pfam" id="PF00557">
    <property type="entry name" value="Peptidase_M24"/>
    <property type="match status" value="1"/>
</dbReference>
<dbReference type="InterPro" id="IPR000994">
    <property type="entry name" value="Pept_M24"/>
</dbReference>
<dbReference type="PANTHER" id="PTHR43226:SF4">
    <property type="entry name" value="XAA-PRO AMINOPEPTIDASE 3"/>
    <property type="match status" value="1"/>
</dbReference>
<evidence type="ECO:0000256" key="2">
    <source>
        <dbReference type="ARBA" id="ARBA00001936"/>
    </source>
</evidence>
<dbReference type="Gene3D" id="3.40.350.10">
    <property type="entry name" value="Creatinase/prolidase N-terminal domain"/>
    <property type="match status" value="1"/>
</dbReference>
<dbReference type="SMART" id="SM01011">
    <property type="entry name" value="AMP_N"/>
    <property type="match status" value="1"/>
</dbReference>
<evidence type="ECO:0000313" key="10">
    <source>
        <dbReference type="Proteomes" id="UP000002710"/>
    </source>
</evidence>
<comment type="catalytic activity">
    <reaction evidence="1">
        <text>Release of any N-terminal amino acid, including proline, that is linked to proline, even from a dipeptide or tripeptide.</text>
        <dbReference type="EC" id="3.4.11.9"/>
    </reaction>
</comment>
<dbReference type="HOGENOM" id="CLU_017266_1_2_7"/>
<dbReference type="SUPFAM" id="SSF53092">
    <property type="entry name" value="Creatinase/prolidase N-terminal domain"/>
    <property type="match status" value="1"/>
</dbReference>
<dbReference type="Proteomes" id="UP000002710">
    <property type="component" value="Chromosome"/>
</dbReference>
<dbReference type="EMBL" id="CP000112">
    <property type="protein sequence ID" value="ABB37612.1"/>
    <property type="molecule type" value="Genomic_DNA"/>
</dbReference>
<keyword evidence="10" id="KW-1185">Reference proteome</keyword>
<dbReference type="RefSeq" id="WP_011366873.1">
    <property type="nucleotide sequence ID" value="NC_007519.1"/>
</dbReference>
<dbReference type="AlphaFoldDB" id="Q314N4"/>
<evidence type="ECO:0000313" key="9">
    <source>
        <dbReference type="EMBL" id="ABB37612.1"/>
    </source>
</evidence>
<evidence type="ECO:0000256" key="7">
    <source>
        <dbReference type="ARBA" id="ARBA00023211"/>
    </source>
</evidence>
<dbReference type="GO" id="GO:0005829">
    <property type="term" value="C:cytosol"/>
    <property type="evidence" value="ECO:0007669"/>
    <property type="project" value="TreeGrafter"/>
</dbReference>
<dbReference type="InterPro" id="IPR029149">
    <property type="entry name" value="Creatin/AminoP/Spt16_N"/>
</dbReference>
<name>Q314N4_OLEA2</name>
<dbReference type="InterPro" id="IPR036005">
    <property type="entry name" value="Creatinase/aminopeptidase-like"/>
</dbReference>
<dbReference type="GO" id="GO:0006508">
    <property type="term" value="P:proteolysis"/>
    <property type="evidence" value="ECO:0007669"/>
    <property type="project" value="TreeGrafter"/>
</dbReference>
<dbReference type="CDD" id="cd01087">
    <property type="entry name" value="Prolidase"/>
    <property type="match status" value="1"/>
</dbReference>
<evidence type="ECO:0000256" key="1">
    <source>
        <dbReference type="ARBA" id="ARBA00001424"/>
    </source>
</evidence>
<comment type="cofactor">
    <cofactor evidence="2">
        <name>Mn(2+)</name>
        <dbReference type="ChEBI" id="CHEBI:29035"/>
    </cofactor>
</comment>